<keyword evidence="5" id="KW-1185">Reference proteome</keyword>
<feature type="domain" description="Syntrophin C-terminal PH" evidence="3">
    <location>
        <begin position="193"/>
        <end position="286"/>
    </location>
</feature>
<comment type="caution">
    <text evidence="4">The sequence shown here is derived from an EMBL/GenBank/DDBJ whole genome shotgun (WGS) entry which is preliminary data.</text>
</comment>
<accession>A0A8S4EEP3</accession>
<dbReference type="EMBL" id="CAJHNJ030000015">
    <property type="protein sequence ID" value="CAG9113549.1"/>
    <property type="molecule type" value="Genomic_DNA"/>
</dbReference>
<evidence type="ECO:0000313" key="4">
    <source>
        <dbReference type="EMBL" id="CAG9113549.1"/>
    </source>
</evidence>
<evidence type="ECO:0000313" key="5">
    <source>
        <dbReference type="Proteomes" id="UP000653454"/>
    </source>
</evidence>
<organism evidence="4 5">
    <name type="scientific">Plutella xylostella</name>
    <name type="common">Diamondback moth</name>
    <name type="synonym">Plutella maculipennis</name>
    <dbReference type="NCBI Taxonomy" id="51655"/>
    <lineage>
        <taxon>Eukaryota</taxon>
        <taxon>Metazoa</taxon>
        <taxon>Ecdysozoa</taxon>
        <taxon>Arthropoda</taxon>
        <taxon>Hexapoda</taxon>
        <taxon>Insecta</taxon>
        <taxon>Pterygota</taxon>
        <taxon>Neoptera</taxon>
        <taxon>Endopterygota</taxon>
        <taxon>Lepidoptera</taxon>
        <taxon>Glossata</taxon>
        <taxon>Ditrysia</taxon>
        <taxon>Yponomeutoidea</taxon>
        <taxon>Plutellidae</taxon>
        <taxon>Plutella</taxon>
    </lineage>
</organism>
<protein>
    <submittedName>
        <fullName evidence="4">(diamondback moth) hypothetical protein</fullName>
    </submittedName>
</protein>
<dbReference type="PANTHER" id="PTHR10554:SF12">
    <property type="entry name" value="IP02644P"/>
    <property type="match status" value="1"/>
</dbReference>
<reference evidence="4" key="1">
    <citation type="submission" date="2020-11" db="EMBL/GenBank/DDBJ databases">
        <authorList>
            <person name="Whiteford S."/>
        </authorList>
    </citation>
    <scope>NUCLEOTIDE SEQUENCE</scope>
</reference>
<dbReference type="Proteomes" id="UP000653454">
    <property type="component" value="Unassembled WGS sequence"/>
</dbReference>
<dbReference type="Pfam" id="PF23012">
    <property type="entry name" value="Syntrophin_4th"/>
    <property type="match status" value="1"/>
</dbReference>
<dbReference type="GO" id="GO:0005198">
    <property type="term" value="F:structural molecule activity"/>
    <property type="evidence" value="ECO:0007669"/>
    <property type="project" value="InterPro"/>
</dbReference>
<evidence type="ECO:0000256" key="2">
    <source>
        <dbReference type="ARBA" id="ARBA00022490"/>
    </source>
</evidence>
<dbReference type="PANTHER" id="PTHR10554">
    <property type="entry name" value="SYNTROPHIN"/>
    <property type="match status" value="1"/>
</dbReference>
<dbReference type="GO" id="GO:0016010">
    <property type="term" value="C:dystrophin-associated glycoprotein complex"/>
    <property type="evidence" value="ECO:0007669"/>
    <property type="project" value="TreeGrafter"/>
</dbReference>
<proteinExistence type="predicted"/>
<evidence type="ECO:0000259" key="3">
    <source>
        <dbReference type="Pfam" id="PF23012"/>
    </source>
</evidence>
<dbReference type="InterPro" id="IPR055108">
    <property type="entry name" value="Syntrophin_4th"/>
</dbReference>
<dbReference type="GO" id="GO:0005737">
    <property type="term" value="C:cytoplasm"/>
    <property type="evidence" value="ECO:0007669"/>
    <property type="project" value="UniProtKB-SubCell"/>
</dbReference>
<evidence type="ECO:0000256" key="1">
    <source>
        <dbReference type="ARBA" id="ARBA00004496"/>
    </source>
</evidence>
<dbReference type="InterPro" id="IPR015482">
    <property type="entry name" value="Syntrophin"/>
</dbReference>
<sequence>MRIISVSGSSDSSDEAEGWQPCYVVITDRELRLYEVAPWSAATWCAPLESFALAATRLASWRRAGAGDAAWLGVRAGTTAGLAARTLRADTANDLTAVAQALVDGAHQAATEQTEFTFPGLAARTLRADTANDLTAVAQALVDGAHQAATEQIEFTFPGLAARTLRADTANDLTAVAQALVDGAHQAATEQTGFTFRCRYRGSPACLSLGGGGVCIFEGLGSLGRGGARPVLRRPLHALRASADDDRSTLWLHFANNDSAELEMEGSPKPAVFILHNLLSARVHQLPEDVATETL</sequence>
<gene>
    <name evidence="4" type="ORF">PLXY2_LOCUS5176</name>
</gene>
<name>A0A8S4EEP3_PLUXY</name>
<comment type="subcellular location">
    <subcellularLocation>
        <location evidence="1">Cytoplasm</location>
    </subcellularLocation>
</comment>
<keyword evidence="2" id="KW-0963">Cytoplasm</keyword>
<dbReference type="AlphaFoldDB" id="A0A8S4EEP3"/>